<accession>A0A3D9XPC8</accession>
<evidence type="ECO:0000313" key="2">
    <source>
        <dbReference type="EMBL" id="REF72290.1"/>
    </source>
</evidence>
<sequence length="130" mass="14076">MTPARNHGSALDARRRRVEAEAEEIALRGMHYRRGAGVPVHDHAPDDLVRIRGVPEAGLGWGEPDQRRPVSWAVVFVWLGVVLLVILGIGIGVLLGQIDWGAVLDLLSPTAVQAREAGWVALSERAGVRP</sequence>
<organism evidence="2 3">
    <name type="scientific">Paracoccus versutus</name>
    <name type="common">Thiobacillus versutus</name>
    <dbReference type="NCBI Taxonomy" id="34007"/>
    <lineage>
        <taxon>Bacteria</taxon>
        <taxon>Pseudomonadati</taxon>
        <taxon>Pseudomonadota</taxon>
        <taxon>Alphaproteobacteria</taxon>
        <taxon>Rhodobacterales</taxon>
        <taxon>Paracoccaceae</taxon>
        <taxon>Paracoccus</taxon>
    </lineage>
</organism>
<comment type="caution">
    <text evidence="2">The sequence shown here is derived from an EMBL/GenBank/DDBJ whole genome shotgun (WGS) entry which is preliminary data.</text>
</comment>
<name>A0A3D9XPC8_PARVE</name>
<evidence type="ECO:0000313" key="3">
    <source>
        <dbReference type="Proteomes" id="UP000256941"/>
    </source>
</evidence>
<protein>
    <submittedName>
        <fullName evidence="2">Uncharacterized protein</fullName>
    </submittedName>
</protein>
<proteinExistence type="predicted"/>
<evidence type="ECO:0000256" key="1">
    <source>
        <dbReference type="SAM" id="Phobius"/>
    </source>
</evidence>
<dbReference type="RefSeq" id="WP_116220794.1">
    <property type="nucleotide sequence ID" value="NZ_CP038196.1"/>
</dbReference>
<dbReference type="AlphaFoldDB" id="A0A3D9XPC8"/>
<keyword evidence="1" id="KW-1133">Transmembrane helix</keyword>
<keyword evidence="1" id="KW-0472">Membrane</keyword>
<feature type="transmembrane region" description="Helical" evidence="1">
    <location>
        <begin position="70"/>
        <end position="95"/>
    </location>
</feature>
<dbReference type="EMBL" id="QTUJ01000001">
    <property type="protein sequence ID" value="REF72290.1"/>
    <property type="molecule type" value="Genomic_DNA"/>
</dbReference>
<dbReference type="Proteomes" id="UP000256941">
    <property type="component" value="Unassembled WGS sequence"/>
</dbReference>
<gene>
    <name evidence="2" type="ORF">BDD41_0759</name>
</gene>
<reference evidence="2 3" key="1">
    <citation type="submission" date="2018-08" db="EMBL/GenBank/DDBJ databases">
        <title>Genomic Encyclopedia of Archaeal and Bacterial Type Strains, Phase II (KMG-II): from individual species to whole genera.</title>
        <authorList>
            <person name="Goeker M."/>
        </authorList>
    </citation>
    <scope>NUCLEOTIDE SEQUENCE [LARGE SCALE GENOMIC DNA]</scope>
    <source>
        <strain evidence="2 3">DSM 17099</strain>
    </source>
</reference>
<keyword evidence="1" id="KW-0812">Transmembrane</keyword>